<dbReference type="InterPro" id="IPR023214">
    <property type="entry name" value="HAD_sf"/>
</dbReference>
<keyword evidence="2" id="KW-0378">Hydrolase</keyword>
<evidence type="ECO:0008006" key="6">
    <source>
        <dbReference type="Google" id="ProtNLM"/>
    </source>
</evidence>
<dbReference type="GO" id="GO:0044281">
    <property type="term" value="P:small molecule metabolic process"/>
    <property type="evidence" value="ECO:0007669"/>
    <property type="project" value="UniProtKB-ARBA"/>
</dbReference>
<dbReference type="Pfam" id="PF00702">
    <property type="entry name" value="Hydrolase"/>
    <property type="match status" value="1"/>
</dbReference>
<keyword evidence="3" id="KW-0460">Magnesium</keyword>
<dbReference type="Gene3D" id="1.10.150.240">
    <property type="entry name" value="Putative phosphatase, domain 2"/>
    <property type="match status" value="1"/>
</dbReference>
<comment type="cofactor">
    <cofactor evidence="1">
        <name>Mg(2+)</name>
        <dbReference type="ChEBI" id="CHEBI:18420"/>
    </cofactor>
</comment>
<dbReference type="Proteomes" id="UP000178690">
    <property type="component" value="Unassembled WGS sequence"/>
</dbReference>
<dbReference type="GO" id="GO:0016787">
    <property type="term" value="F:hydrolase activity"/>
    <property type="evidence" value="ECO:0007669"/>
    <property type="project" value="UniProtKB-KW"/>
</dbReference>
<evidence type="ECO:0000256" key="3">
    <source>
        <dbReference type="ARBA" id="ARBA00022842"/>
    </source>
</evidence>
<name>A0A1G2PJP3_TERXR</name>
<evidence type="ECO:0000256" key="1">
    <source>
        <dbReference type="ARBA" id="ARBA00001946"/>
    </source>
</evidence>
<dbReference type="SFLD" id="SFLDG01129">
    <property type="entry name" value="C1.5:_HAD__Beta-PGM__Phosphata"/>
    <property type="match status" value="1"/>
</dbReference>
<dbReference type="AlphaFoldDB" id="A0A1G2PJP3"/>
<dbReference type="SFLD" id="SFLDS00003">
    <property type="entry name" value="Haloacid_Dehalogenase"/>
    <property type="match status" value="1"/>
</dbReference>
<dbReference type="InterPro" id="IPR006439">
    <property type="entry name" value="HAD-SF_hydro_IA"/>
</dbReference>
<organism evidence="4 5">
    <name type="scientific">Terrybacteria sp. (strain RIFCSPHIGHO2_01_FULL_58_15)</name>
    <dbReference type="NCBI Taxonomy" id="1802363"/>
    <lineage>
        <taxon>Bacteria</taxon>
        <taxon>Candidatus Terryibacteriota</taxon>
    </lineage>
</organism>
<evidence type="ECO:0000256" key="2">
    <source>
        <dbReference type="ARBA" id="ARBA00022801"/>
    </source>
</evidence>
<proteinExistence type="predicted"/>
<dbReference type="PRINTS" id="PR00413">
    <property type="entry name" value="HADHALOGNASE"/>
</dbReference>
<dbReference type="Gene3D" id="3.40.50.1000">
    <property type="entry name" value="HAD superfamily/HAD-like"/>
    <property type="match status" value="1"/>
</dbReference>
<sequence>MLNAVIFDVGGTLGHGFGRFERIHEEIIAERPALRKFLNKILEQFRATRARDLVTLEQHTFTEVFLAVANEQQPATSGAHLWELHDRIVNMHMESSELFPETVGVLETLRTMGLGMGIISNVSFPGRYYERTLANWRIRQYFSVQVWSSEEKMRKPHGEIFHRALDAMGVAPEHALYVGDTVDRDVVGAKRARIPVVLVDRKGRHAPGKGVQPDWVIPDLRGLIPIVASLREEP</sequence>
<comment type="caution">
    <text evidence="4">The sequence shown here is derived from an EMBL/GenBank/DDBJ whole genome shotgun (WGS) entry which is preliminary data.</text>
</comment>
<dbReference type="InterPro" id="IPR051400">
    <property type="entry name" value="HAD-like_hydrolase"/>
</dbReference>
<evidence type="ECO:0000313" key="5">
    <source>
        <dbReference type="Proteomes" id="UP000178690"/>
    </source>
</evidence>
<accession>A0A1G2PJP3</accession>
<reference evidence="4 5" key="1">
    <citation type="journal article" date="2016" name="Nat. Commun.">
        <title>Thousands of microbial genomes shed light on interconnected biogeochemical processes in an aquifer system.</title>
        <authorList>
            <person name="Anantharaman K."/>
            <person name="Brown C.T."/>
            <person name="Hug L.A."/>
            <person name="Sharon I."/>
            <person name="Castelle C.J."/>
            <person name="Probst A.J."/>
            <person name="Thomas B.C."/>
            <person name="Singh A."/>
            <person name="Wilkins M.J."/>
            <person name="Karaoz U."/>
            <person name="Brodie E.L."/>
            <person name="Williams K.H."/>
            <person name="Hubbard S.S."/>
            <person name="Banfield J.F."/>
        </authorList>
    </citation>
    <scope>NUCLEOTIDE SEQUENCE [LARGE SCALE GENOMIC DNA]</scope>
    <source>
        <strain evidence="5">RIFCSPHIGHO2_01_FULL_58_15</strain>
    </source>
</reference>
<dbReference type="NCBIfam" id="TIGR01549">
    <property type="entry name" value="HAD-SF-IA-v1"/>
    <property type="match status" value="1"/>
</dbReference>
<dbReference type="SUPFAM" id="SSF56784">
    <property type="entry name" value="HAD-like"/>
    <property type="match status" value="1"/>
</dbReference>
<evidence type="ECO:0000313" key="4">
    <source>
        <dbReference type="EMBL" id="OHA48536.1"/>
    </source>
</evidence>
<dbReference type="EMBL" id="MHST01000019">
    <property type="protein sequence ID" value="OHA48536.1"/>
    <property type="molecule type" value="Genomic_DNA"/>
</dbReference>
<dbReference type="PANTHER" id="PTHR46470:SF4">
    <property type="entry name" value="5-AMINO-6-(5-PHOSPHO-D-RIBITYLAMINO)URACIL PHOSPHATASE YIGB"/>
    <property type="match status" value="1"/>
</dbReference>
<protein>
    <recommendedName>
        <fullName evidence="6">Haloacid dehalogenase</fullName>
    </recommendedName>
</protein>
<dbReference type="InterPro" id="IPR023198">
    <property type="entry name" value="PGP-like_dom2"/>
</dbReference>
<dbReference type="InterPro" id="IPR036412">
    <property type="entry name" value="HAD-like_sf"/>
</dbReference>
<gene>
    <name evidence="4" type="ORF">A2682_01370</name>
</gene>
<dbReference type="STRING" id="1802363.A2682_01370"/>
<dbReference type="PANTHER" id="PTHR46470">
    <property type="entry name" value="N-ACYLNEURAMINATE-9-PHOSPHATASE"/>
    <property type="match status" value="1"/>
</dbReference>